<gene>
    <name evidence="4" type="ORF">BYL167_LOCUS33411</name>
    <name evidence="2" type="ORF">CJN711_LOCUS33747</name>
    <name evidence="3" type="ORF">GIL414_LOCUS30330</name>
    <name evidence="1" type="ORF">KQP761_LOCUS19753</name>
</gene>
<dbReference type="EMBL" id="CAJOBJ010057828">
    <property type="protein sequence ID" value="CAF4404801.1"/>
    <property type="molecule type" value="Genomic_DNA"/>
</dbReference>
<dbReference type="Proteomes" id="UP000663855">
    <property type="component" value="Unassembled WGS sequence"/>
</dbReference>
<dbReference type="InterPro" id="IPR011989">
    <property type="entry name" value="ARM-like"/>
</dbReference>
<evidence type="ECO:0000313" key="1">
    <source>
        <dbReference type="EMBL" id="CAF1576901.1"/>
    </source>
</evidence>
<dbReference type="Proteomes" id="UP000663834">
    <property type="component" value="Unassembled WGS sequence"/>
</dbReference>
<evidence type="ECO:0000313" key="2">
    <source>
        <dbReference type="EMBL" id="CAF1588258.1"/>
    </source>
</evidence>
<dbReference type="EMBL" id="CAJNOV010016295">
    <property type="protein sequence ID" value="CAF1588258.1"/>
    <property type="molecule type" value="Genomic_DNA"/>
</dbReference>
<dbReference type="InterPro" id="IPR016024">
    <property type="entry name" value="ARM-type_fold"/>
</dbReference>
<name>A0A815YXU5_9BILA</name>
<reference evidence="1" key="1">
    <citation type="submission" date="2021-02" db="EMBL/GenBank/DDBJ databases">
        <authorList>
            <person name="Nowell W R."/>
        </authorList>
    </citation>
    <scope>NUCLEOTIDE SEQUENCE</scope>
</reference>
<dbReference type="Gene3D" id="1.25.10.10">
    <property type="entry name" value="Leucine-rich Repeat Variant"/>
    <property type="match status" value="1"/>
</dbReference>
<dbReference type="EMBL" id="CAJOBH010064824">
    <property type="protein sequence ID" value="CAF4443103.1"/>
    <property type="molecule type" value="Genomic_DNA"/>
</dbReference>
<evidence type="ECO:0000313" key="4">
    <source>
        <dbReference type="EMBL" id="CAF4443103.1"/>
    </source>
</evidence>
<proteinExistence type="predicted"/>
<sequence>MAESLADSTFEIHQAAAYGFGVIGMNGGSIYARTCTEALPHLFALISSPDTRHAPENNIATENTVNALHQILFSWFPIHEDTEETSYIYGYLCDLIESNNSVIIEQNNFIVPNVIKLFANAFVKSSIEVNSVVDQRMVIILRHVQTIPSIFQACMNALTIEKRQSLGNALNSTISPQNHQVRFPNHMMNHHASV</sequence>
<dbReference type="SUPFAM" id="SSF48371">
    <property type="entry name" value="ARM repeat"/>
    <property type="match status" value="1"/>
</dbReference>
<dbReference type="Proteomes" id="UP000681720">
    <property type="component" value="Unassembled WGS sequence"/>
</dbReference>
<comment type="caution">
    <text evidence="1">The sequence shown here is derived from an EMBL/GenBank/DDBJ whole genome shotgun (WGS) entry which is preliminary data.</text>
</comment>
<accession>A0A815YXU5</accession>
<organism evidence="1 5">
    <name type="scientific">Rotaria magnacalcarata</name>
    <dbReference type="NCBI Taxonomy" id="392030"/>
    <lineage>
        <taxon>Eukaryota</taxon>
        <taxon>Metazoa</taxon>
        <taxon>Spiralia</taxon>
        <taxon>Gnathifera</taxon>
        <taxon>Rotifera</taxon>
        <taxon>Eurotatoria</taxon>
        <taxon>Bdelloidea</taxon>
        <taxon>Philodinida</taxon>
        <taxon>Philodinidae</taxon>
        <taxon>Rotaria</taxon>
    </lineage>
</organism>
<dbReference type="Proteomes" id="UP000681967">
    <property type="component" value="Unassembled WGS sequence"/>
</dbReference>
<evidence type="ECO:0000313" key="3">
    <source>
        <dbReference type="EMBL" id="CAF4404801.1"/>
    </source>
</evidence>
<dbReference type="OrthoDB" id="543373at2759"/>
<dbReference type="AlphaFoldDB" id="A0A815YXU5"/>
<dbReference type="EMBL" id="CAJNOW010010150">
    <property type="protein sequence ID" value="CAF1576901.1"/>
    <property type="molecule type" value="Genomic_DNA"/>
</dbReference>
<protein>
    <submittedName>
        <fullName evidence="1">Uncharacterized protein</fullName>
    </submittedName>
</protein>
<evidence type="ECO:0000313" key="5">
    <source>
        <dbReference type="Proteomes" id="UP000663834"/>
    </source>
</evidence>